<dbReference type="GO" id="GO:0016787">
    <property type="term" value="F:hydrolase activity"/>
    <property type="evidence" value="ECO:0007669"/>
    <property type="project" value="UniProtKB-KW"/>
</dbReference>
<keyword evidence="6" id="KW-0255">Endonuclease</keyword>
<dbReference type="PROSITE" id="PS50994">
    <property type="entry name" value="INTEGRASE"/>
    <property type="match status" value="1"/>
</dbReference>
<dbReference type="InterPro" id="IPR001584">
    <property type="entry name" value="Integrase_cat-core"/>
</dbReference>
<comment type="caution">
    <text evidence="16">The sequence shown here is derived from an EMBL/GenBank/DDBJ whole genome shotgun (WGS) entry which is preliminary data.</text>
</comment>
<evidence type="ECO:0000256" key="12">
    <source>
        <dbReference type="ARBA" id="ARBA00023268"/>
    </source>
</evidence>
<evidence type="ECO:0000256" key="11">
    <source>
        <dbReference type="ARBA" id="ARBA00023125"/>
    </source>
</evidence>
<dbReference type="GO" id="GO:0035613">
    <property type="term" value="F:RNA stem-loop binding"/>
    <property type="evidence" value="ECO:0007669"/>
    <property type="project" value="TreeGrafter"/>
</dbReference>
<dbReference type="InterPro" id="IPR017856">
    <property type="entry name" value="Integrase-like_N"/>
</dbReference>
<protein>
    <recommendedName>
        <fullName evidence="1">RNA-directed DNA polymerase</fullName>
        <ecNumber evidence="1">2.7.7.49</ecNumber>
    </recommendedName>
</protein>
<keyword evidence="3" id="KW-0548">Nucleotidyltransferase</keyword>
<keyword evidence="9" id="KW-0229">DNA integration</keyword>
<dbReference type="SUPFAM" id="SSF53098">
    <property type="entry name" value="Ribonuclease H-like"/>
    <property type="match status" value="1"/>
</dbReference>
<evidence type="ECO:0000256" key="9">
    <source>
        <dbReference type="ARBA" id="ARBA00022908"/>
    </source>
</evidence>
<dbReference type="AlphaFoldDB" id="A0A3L8Q770"/>
<feature type="domain" description="Integrase catalytic" evidence="14">
    <location>
        <begin position="118"/>
        <end position="235"/>
    </location>
</feature>
<dbReference type="InterPro" id="IPR012337">
    <property type="entry name" value="RNaseH-like_sf"/>
</dbReference>
<keyword evidence="7" id="KW-0378">Hydrolase</keyword>
<evidence type="ECO:0000256" key="6">
    <source>
        <dbReference type="ARBA" id="ARBA00022759"/>
    </source>
</evidence>
<dbReference type="InterPro" id="IPR003308">
    <property type="entry name" value="Integrase_Zn-bd_dom_N"/>
</dbReference>
<evidence type="ECO:0000256" key="1">
    <source>
        <dbReference type="ARBA" id="ARBA00012493"/>
    </source>
</evidence>
<feature type="non-terminal residue" evidence="16">
    <location>
        <position position="301"/>
    </location>
</feature>
<dbReference type="Pfam" id="PF00552">
    <property type="entry name" value="IN_DBD_C"/>
    <property type="match status" value="1"/>
</dbReference>
<dbReference type="GO" id="GO:0004519">
    <property type="term" value="F:endonuclease activity"/>
    <property type="evidence" value="ECO:0007669"/>
    <property type="project" value="UniProtKB-KW"/>
</dbReference>
<feature type="domain" description="Integrase-type" evidence="15">
    <location>
        <begin position="241"/>
        <end position="288"/>
    </location>
</feature>
<dbReference type="OrthoDB" id="9395371at2759"/>
<evidence type="ECO:0000313" key="17">
    <source>
        <dbReference type="Proteomes" id="UP000276834"/>
    </source>
</evidence>
<dbReference type="GO" id="GO:0003964">
    <property type="term" value="F:RNA-directed DNA polymerase activity"/>
    <property type="evidence" value="ECO:0007669"/>
    <property type="project" value="UniProtKB-KW"/>
</dbReference>
<sequence length="301" mass="33320">MGADPAKIILPVSREDFDWSFAHCVSLHQEPVQGPTVFTDGSGKTGKAIVTWKDGSEWQVLEGHENGLIHSRGPRHRNGFFHQNAHTLQKQFQLTPTEARGIVESCDDGHALSPPLPAGVNPRGLKALELWQTDVTQIAEFGRLKYVHVMVDKFSSAMWASAHTGEKARDVIAHWRQAFAVLGIPSAVKTDNGPAYASQQVRQFLQLWGVPRKFGIPHSPTGQAIVERAHGILKRAHQPQAKVRVRNLVTKQWEGPYDLIASGRGYACVSTDTGARWVPSRCVHPDLQPQRQNAANRQHGD</sequence>
<dbReference type="InterPro" id="IPR001037">
    <property type="entry name" value="Integrase_C_retrovir"/>
</dbReference>
<evidence type="ECO:0000256" key="4">
    <source>
        <dbReference type="ARBA" id="ARBA00022722"/>
    </source>
</evidence>
<evidence type="ECO:0000256" key="8">
    <source>
        <dbReference type="ARBA" id="ARBA00022833"/>
    </source>
</evidence>
<dbReference type="Gene3D" id="1.10.10.200">
    <property type="match status" value="1"/>
</dbReference>
<evidence type="ECO:0000256" key="3">
    <source>
        <dbReference type="ARBA" id="ARBA00022695"/>
    </source>
</evidence>
<keyword evidence="17" id="KW-1185">Reference proteome</keyword>
<keyword evidence="4" id="KW-0540">Nuclease</keyword>
<evidence type="ECO:0000259" key="15">
    <source>
        <dbReference type="PROSITE" id="PS51027"/>
    </source>
</evidence>
<dbReference type="InterPro" id="IPR036862">
    <property type="entry name" value="Integrase_C_dom_sf_retrovir"/>
</dbReference>
<evidence type="ECO:0000256" key="2">
    <source>
        <dbReference type="ARBA" id="ARBA00022679"/>
    </source>
</evidence>
<dbReference type="GO" id="GO:0015074">
    <property type="term" value="P:DNA integration"/>
    <property type="evidence" value="ECO:0007669"/>
    <property type="project" value="UniProtKB-KW"/>
</dbReference>
<dbReference type="GO" id="GO:0003677">
    <property type="term" value="F:DNA binding"/>
    <property type="evidence" value="ECO:0007669"/>
    <property type="project" value="UniProtKB-KW"/>
</dbReference>
<dbReference type="PROSITE" id="PS51027">
    <property type="entry name" value="INTEGRASE_DBD"/>
    <property type="match status" value="1"/>
</dbReference>
<keyword evidence="10" id="KW-0695">RNA-directed DNA polymerase</keyword>
<organism evidence="16 17">
    <name type="scientific">Chloebia gouldiae</name>
    <name type="common">Gouldian finch</name>
    <name type="synonym">Erythrura gouldiae</name>
    <dbReference type="NCBI Taxonomy" id="44316"/>
    <lineage>
        <taxon>Eukaryota</taxon>
        <taxon>Metazoa</taxon>
        <taxon>Chordata</taxon>
        <taxon>Craniata</taxon>
        <taxon>Vertebrata</taxon>
        <taxon>Euteleostomi</taxon>
        <taxon>Archelosauria</taxon>
        <taxon>Archosauria</taxon>
        <taxon>Dinosauria</taxon>
        <taxon>Saurischia</taxon>
        <taxon>Theropoda</taxon>
        <taxon>Coelurosauria</taxon>
        <taxon>Aves</taxon>
        <taxon>Neognathae</taxon>
        <taxon>Neoaves</taxon>
        <taxon>Telluraves</taxon>
        <taxon>Australaves</taxon>
        <taxon>Passeriformes</taxon>
        <taxon>Passeroidea</taxon>
        <taxon>Passeridae</taxon>
        <taxon>Chloebia</taxon>
    </lineage>
</organism>
<feature type="DNA-binding region" description="Integrase-type" evidence="13">
    <location>
        <begin position="241"/>
        <end position="288"/>
    </location>
</feature>
<name>A0A3L8Q770_CHLGU</name>
<keyword evidence="2" id="KW-0808">Transferase</keyword>
<keyword evidence="5" id="KW-0479">Metal-binding</keyword>
<dbReference type="EMBL" id="QUSF01003637">
    <property type="protein sequence ID" value="RLV63161.1"/>
    <property type="molecule type" value="Genomic_DNA"/>
</dbReference>
<proteinExistence type="predicted"/>
<dbReference type="PANTHER" id="PTHR41694:SF4">
    <property type="entry name" value="ENDOGENOUS RETROVIRUS GROUP K MEMBER 10 POL PROTEIN-RELATED"/>
    <property type="match status" value="1"/>
</dbReference>
<evidence type="ECO:0000256" key="7">
    <source>
        <dbReference type="ARBA" id="ARBA00022801"/>
    </source>
</evidence>
<evidence type="ECO:0000256" key="13">
    <source>
        <dbReference type="PROSITE-ProRule" id="PRU00506"/>
    </source>
</evidence>
<keyword evidence="11" id="KW-0238">DNA-binding</keyword>
<dbReference type="Pfam" id="PF00665">
    <property type="entry name" value="rve"/>
    <property type="match status" value="1"/>
</dbReference>
<evidence type="ECO:0000256" key="5">
    <source>
        <dbReference type="ARBA" id="ARBA00022723"/>
    </source>
</evidence>
<dbReference type="SUPFAM" id="SSF50122">
    <property type="entry name" value="DNA-binding domain of retroviral integrase"/>
    <property type="match status" value="1"/>
</dbReference>
<dbReference type="GO" id="GO:0008270">
    <property type="term" value="F:zinc ion binding"/>
    <property type="evidence" value="ECO:0007669"/>
    <property type="project" value="InterPro"/>
</dbReference>
<dbReference type="Proteomes" id="UP000276834">
    <property type="component" value="Unassembled WGS sequence"/>
</dbReference>
<gene>
    <name evidence="16" type="ORF">DV515_00018552</name>
</gene>
<dbReference type="Pfam" id="PF02022">
    <property type="entry name" value="Integrase_Zn"/>
    <property type="match status" value="1"/>
</dbReference>
<keyword evidence="12" id="KW-0511">Multifunctional enzyme</keyword>
<keyword evidence="8" id="KW-0862">Zinc</keyword>
<dbReference type="InterPro" id="IPR036397">
    <property type="entry name" value="RNaseH_sf"/>
</dbReference>
<dbReference type="SUPFAM" id="SSF46919">
    <property type="entry name" value="N-terminal Zn binding domain of HIV integrase"/>
    <property type="match status" value="1"/>
</dbReference>
<dbReference type="Gene3D" id="3.30.420.10">
    <property type="entry name" value="Ribonuclease H-like superfamily/Ribonuclease H"/>
    <property type="match status" value="1"/>
</dbReference>
<evidence type="ECO:0000313" key="16">
    <source>
        <dbReference type="EMBL" id="RLV63161.1"/>
    </source>
</evidence>
<dbReference type="EC" id="2.7.7.49" evidence="1"/>
<dbReference type="PANTHER" id="PTHR41694">
    <property type="entry name" value="ENDOGENOUS RETROVIRUS GROUP K MEMBER POL PROTEIN"/>
    <property type="match status" value="1"/>
</dbReference>
<reference evidence="16 17" key="1">
    <citation type="journal article" date="2018" name="Proc. R. Soc. B">
        <title>A non-coding region near Follistatin controls head colour polymorphism in the Gouldian finch.</title>
        <authorList>
            <person name="Toomey M.B."/>
            <person name="Marques C.I."/>
            <person name="Andrade P."/>
            <person name="Araujo P.M."/>
            <person name="Sabatino S."/>
            <person name="Gazda M.A."/>
            <person name="Afonso S."/>
            <person name="Lopes R.J."/>
            <person name="Corbo J.C."/>
            <person name="Carneiro M."/>
        </authorList>
    </citation>
    <scope>NUCLEOTIDE SEQUENCE [LARGE SCALE GENOMIC DNA]</scope>
    <source>
        <strain evidence="16">Red01</strain>
        <tissue evidence="16">Muscle</tissue>
    </source>
</reference>
<evidence type="ECO:0000256" key="10">
    <source>
        <dbReference type="ARBA" id="ARBA00022918"/>
    </source>
</evidence>
<accession>A0A3L8Q770</accession>
<evidence type="ECO:0000259" key="14">
    <source>
        <dbReference type="PROSITE" id="PS50994"/>
    </source>
</evidence>